<evidence type="ECO:0000313" key="1">
    <source>
        <dbReference type="EMBL" id="KAH7839089.1"/>
    </source>
</evidence>
<name>A0ACB7XEH0_9ERIC</name>
<gene>
    <name evidence="1" type="ORF">Vadar_034748</name>
</gene>
<keyword evidence="2" id="KW-1185">Reference proteome</keyword>
<protein>
    <submittedName>
        <fullName evidence="1">Uncharacterized protein</fullName>
    </submittedName>
</protein>
<proteinExistence type="predicted"/>
<dbReference type="Proteomes" id="UP000828048">
    <property type="component" value="Chromosome 6"/>
</dbReference>
<accession>A0ACB7XEH0</accession>
<comment type="caution">
    <text evidence="1">The sequence shown here is derived from an EMBL/GenBank/DDBJ whole genome shotgun (WGS) entry which is preliminary data.</text>
</comment>
<reference evidence="1 2" key="1">
    <citation type="journal article" date="2021" name="Hortic Res">
        <title>High-quality reference genome and annotation aids understanding of berry development for evergreen blueberry (Vaccinium darrowii).</title>
        <authorList>
            <person name="Yu J."/>
            <person name="Hulse-Kemp A.M."/>
            <person name="Babiker E."/>
            <person name="Staton M."/>
        </authorList>
    </citation>
    <scope>NUCLEOTIDE SEQUENCE [LARGE SCALE GENOMIC DNA]</scope>
    <source>
        <strain evidence="2">cv. NJ 8807/NJ 8810</strain>
        <tissue evidence="1">Young leaf</tissue>
    </source>
</reference>
<sequence length="602" mass="67236">MASLLPLTTTTSANVSATVSALSSSPSLKNPLQISTVRNTRHFFKVSCHSTNSDDQNPASKNTENPLNKFDRRNMLLGIGGYGAATLVTDPLALSAPISAPDLTKCGKADLPAGAAKVNCCPPVSTKILEFKPRPRPNTMRVRPATHLASDEYVKKFERAMQLMKALPDDDPRSFTQQADIHCAYCNGAYDQVGFPDLELQIHECWLFFPYHRYYLYFFEKILGKLIDDPNFAMPFWSWDSPESMKMPAMYGNPKSSLYDKLRDAKHVPSTRAVIDLDYDLTDPTDTDQERISSNLTIMYRQVVSSGKTAKLFMGTPYQAGDNPNPGAGSLENTPHGQVHIWCGDRTQTNFEDMGNFYSTGRDPLFFAHHSNVDRMWSIWKTLGGKRKDFTDPDWLNTEFLFYDENAQLVRVKVKDCLDSRYLGYVYQDLNIPWLKNRPTALVSKVSRKIKKAGVAMAADIPAAAQVFPAKLDKVVRAMVARPKKSRTTKEKDDEEEILVIEGIELEDRESFVKFDVFINDEDETVIRPGNSEFAGSFVNLPHKHGGKNKTTSRTTSRLRLGITELLEDLGAEDDDGIVVTLVPRSGAGKVTIGGAKVEFDS</sequence>
<evidence type="ECO:0000313" key="2">
    <source>
        <dbReference type="Proteomes" id="UP000828048"/>
    </source>
</evidence>
<dbReference type="EMBL" id="CM037156">
    <property type="protein sequence ID" value="KAH7839089.1"/>
    <property type="molecule type" value="Genomic_DNA"/>
</dbReference>
<organism evidence="1 2">
    <name type="scientific">Vaccinium darrowii</name>
    <dbReference type="NCBI Taxonomy" id="229202"/>
    <lineage>
        <taxon>Eukaryota</taxon>
        <taxon>Viridiplantae</taxon>
        <taxon>Streptophyta</taxon>
        <taxon>Embryophyta</taxon>
        <taxon>Tracheophyta</taxon>
        <taxon>Spermatophyta</taxon>
        <taxon>Magnoliopsida</taxon>
        <taxon>eudicotyledons</taxon>
        <taxon>Gunneridae</taxon>
        <taxon>Pentapetalae</taxon>
        <taxon>asterids</taxon>
        <taxon>Ericales</taxon>
        <taxon>Ericaceae</taxon>
        <taxon>Vaccinioideae</taxon>
        <taxon>Vaccinieae</taxon>
        <taxon>Vaccinium</taxon>
    </lineage>
</organism>